<reference evidence="1 2" key="1">
    <citation type="submission" date="2019-03" db="EMBL/GenBank/DDBJ databases">
        <title>Single cell metagenomics reveals metabolic interactions within the superorganism composed of flagellate Streblomastix strix and complex community of Bacteroidetes bacteria on its surface.</title>
        <authorList>
            <person name="Treitli S.C."/>
            <person name="Kolisko M."/>
            <person name="Husnik F."/>
            <person name="Keeling P."/>
            <person name="Hampl V."/>
        </authorList>
    </citation>
    <scope>NUCLEOTIDE SEQUENCE [LARGE SCALE GENOMIC DNA]</scope>
    <source>
        <strain evidence="1">ST1C</strain>
    </source>
</reference>
<evidence type="ECO:0008006" key="3">
    <source>
        <dbReference type="Google" id="ProtNLM"/>
    </source>
</evidence>
<gene>
    <name evidence="1" type="ORF">EZS28_003757</name>
</gene>
<dbReference type="AlphaFoldDB" id="A0A5J4X0A0"/>
<protein>
    <recommendedName>
        <fullName evidence="3">Major capsid protein</fullName>
    </recommendedName>
</protein>
<evidence type="ECO:0000313" key="2">
    <source>
        <dbReference type="Proteomes" id="UP000324800"/>
    </source>
</evidence>
<proteinExistence type="predicted"/>
<organism evidence="1 2">
    <name type="scientific">Streblomastix strix</name>
    <dbReference type="NCBI Taxonomy" id="222440"/>
    <lineage>
        <taxon>Eukaryota</taxon>
        <taxon>Metamonada</taxon>
        <taxon>Preaxostyla</taxon>
        <taxon>Oxymonadida</taxon>
        <taxon>Streblomastigidae</taxon>
        <taxon>Streblomastix</taxon>
    </lineage>
</organism>
<dbReference type="Proteomes" id="UP000324800">
    <property type="component" value="Unassembled WGS sequence"/>
</dbReference>
<sequence>MLPTVPIIPPIPECNLLTGPANAPITLLNVGATQPEVFLMPFNILEPKFFNPEKNPIVVIALFSSLNEVLKAQSIYPQSFSISRQQFFDQPVTQLTSDGQRYTRAPLGARSTGRLALQINKTHGGNLNDMDDANARVNFTGDEDMQFNYLTTMYAGADGDTQQQYNNTEHIKFWFGYSTTCGPFQQFAICKDNTKLWDTSIYAREQAVISANSLSDLYTNNSVSVSPLESIAAVKRHCRIFIDIPVDAYSATAGRFNYLIPYPITFSRVLDLNQLNPIFNSFPELTRNYASLYLQLWTQNFLQDLKIVWLNKTNMVTNEHLAYQMIPPEKPDIIFLRNCDNVAYNSYAVRIVNMEGKQHTQKFLSSMIQQIDDAKFDKLDISNLSFNMENEEVIIDLIRAQKIINFPPQIIHTQFTNFPFVGFDENGGNLQSIMSFANIKAMYMTFAMNQYPTWIFSILLQRFDLIIDQRHLIPEAYASLNPMVCGQMFDCFVDQDVIAAPSDLYHSLTFENQSINESDKDYYGQMGAGYLQRENISYQTTLYRGSKATKVYYSNKFMLAWKMATDDSFMRSYNSSKMGARTNIQVTLQGSLTPGINESSLINPGENQKNHLTFCGTRCHPNPRLAQITPLMHYLCDAIVRFTFDDARDPQVLTLEVIGEIGGTMVRAG</sequence>
<evidence type="ECO:0000313" key="1">
    <source>
        <dbReference type="EMBL" id="KAA6400717.1"/>
    </source>
</evidence>
<dbReference type="EMBL" id="SNRW01000514">
    <property type="protein sequence ID" value="KAA6400717.1"/>
    <property type="molecule type" value="Genomic_DNA"/>
</dbReference>
<name>A0A5J4X0A0_9EUKA</name>
<accession>A0A5J4X0A0</accession>
<comment type="caution">
    <text evidence="1">The sequence shown here is derived from an EMBL/GenBank/DDBJ whole genome shotgun (WGS) entry which is preliminary data.</text>
</comment>